<gene>
    <name evidence="7" type="ORF">ASIM_LOCUS12010</name>
</gene>
<feature type="region of interest" description="Disordered" evidence="5">
    <location>
        <begin position="528"/>
        <end position="559"/>
    </location>
</feature>
<evidence type="ECO:0000256" key="3">
    <source>
        <dbReference type="ARBA" id="ARBA00022989"/>
    </source>
</evidence>
<dbReference type="PANTHER" id="PTHR19282">
    <property type="entry name" value="TETRASPANIN"/>
    <property type="match status" value="1"/>
</dbReference>
<dbReference type="EMBL" id="UYRR01031128">
    <property type="protein sequence ID" value="VDK46351.1"/>
    <property type="molecule type" value="Genomic_DNA"/>
</dbReference>
<dbReference type="WBParaSite" id="ASIM_0001254401-mRNA-1">
    <property type="protein sequence ID" value="ASIM_0001254401-mRNA-1"/>
    <property type="gene ID" value="ASIM_0001254401"/>
</dbReference>
<keyword evidence="8" id="KW-1185">Reference proteome</keyword>
<dbReference type="SUPFAM" id="SSF48652">
    <property type="entry name" value="Tetraspanin"/>
    <property type="match status" value="1"/>
</dbReference>
<accession>A0A0M3JW94</accession>
<evidence type="ECO:0000256" key="6">
    <source>
        <dbReference type="SAM" id="Phobius"/>
    </source>
</evidence>
<keyword evidence="3 6" id="KW-1133">Transmembrane helix</keyword>
<evidence type="ECO:0000313" key="9">
    <source>
        <dbReference type="WBParaSite" id="ASIM_0001254401-mRNA-1"/>
    </source>
</evidence>
<dbReference type="InterPro" id="IPR008952">
    <property type="entry name" value="Tetraspanin_EC2_sf"/>
</dbReference>
<feature type="transmembrane region" description="Helical" evidence="6">
    <location>
        <begin position="237"/>
        <end position="261"/>
    </location>
</feature>
<evidence type="ECO:0000313" key="7">
    <source>
        <dbReference type="EMBL" id="VDK46351.1"/>
    </source>
</evidence>
<keyword evidence="2 6" id="KW-0812">Transmembrane</keyword>
<reference evidence="7 8" key="2">
    <citation type="submission" date="2018-11" db="EMBL/GenBank/DDBJ databases">
        <authorList>
            <consortium name="Pathogen Informatics"/>
        </authorList>
    </citation>
    <scope>NUCLEOTIDE SEQUENCE [LARGE SCALE GENOMIC DNA]</scope>
</reference>
<protein>
    <submittedName>
        <fullName evidence="9">Tetraspanin</fullName>
    </submittedName>
</protein>
<feature type="compositionally biased region" description="Polar residues" evidence="5">
    <location>
        <begin position="162"/>
        <end position="180"/>
    </location>
</feature>
<feature type="transmembrane region" description="Helical" evidence="6">
    <location>
        <begin position="281"/>
        <end position="303"/>
    </location>
</feature>
<dbReference type="Pfam" id="PF00335">
    <property type="entry name" value="Tetraspanin"/>
    <property type="match status" value="1"/>
</dbReference>
<feature type="compositionally biased region" description="Low complexity" evidence="5">
    <location>
        <begin position="627"/>
        <end position="658"/>
    </location>
</feature>
<dbReference type="Proteomes" id="UP000267096">
    <property type="component" value="Unassembled WGS sequence"/>
</dbReference>
<dbReference type="PANTHER" id="PTHR19282:SF502">
    <property type="entry name" value="TETRASPANIN-14"/>
    <property type="match status" value="1"/>
</dbReference>
<proteinExistence type="predicted"/>
<feature type="region of interest" description="Disordered" evidence="5">
    <location>
        <begin position="623"/>
        <end position="669"/>
    </location>
</feature>
<dbReference type="InterPro" id="IPR018499">
    <property type="entry name" value="Tetraspanin/Peripherin"/>
</dbReference>
<keyword evidence="4 6" id="KW-0472">Membrane</keyword>
<dbReference type="Gene3D" id="1.10.1450.10">
    <property type="entry name" value="Tetraspanin"/>
    <property type="match status" value="1"/>
</dbReference>
<evidence type="ECO:0000313" key="8">
    <source>
        <dbReference type="Proteomes" id="UP000267096"/>
    </source>
</evidence>
<feature type="compositionally biased region" description="Pro residues" evidence="5">
    <location>
        <begin position="540"/>
        <end position="554"/>
    </location>
</feature>
<feature type="region of interest" description="Disordered" evidence="5">
    <location>
        <begin position="57"/>
        <end position="90"/>
    </location>
</feature>
<evidence type="ECO:0000256" key="2">
    <source>
        <dbReference type="ARBA" id="ARBA00022692"/>
    </source>
</evidence>
<reference evidence="9" key="1">
    <citation type="submission" date="2017-02" db="UniProtKB">
        <authorList>
            <consortium name="WormBaseParasite"/>
        </authorList>
    </citation>
    <scope>IDENTIFICATION</scope>
</reference>
<dbReference type="OrthoDB" id="2014092at2759"/>
<name>A0A0M3JW94_ANISI</name>
<evidence type="ECO:0000256" key="4">
    <source>
        <dbReference type="ARBA" id="ARBA00023136"/>
    </source>
</evidence>
<evidence type="ECO:0000256" key="5">
    <source>
        <dbReference type="SAM" id="MobiDB-lite"/>
    </source>
</evidence>
<feature type="transmembrane region" description="Helical" evidence="6">
    <location>
        <begin position="315"/>
        <end position="336"/>
    </location>
</feature>
<feature type="transmembrane region" description="Helical" evidence="6">
    <location>
        <begin position="470"/>
        <end position="495"/>
    </location>
</feature>
<feature type="compositionally biased region" description="Low complexity" evidence="5">
    <location>
        <begin position="73"/>
        <end position="82"/>
    </location>
</feature>
<dbReference type="PRINTS" id="PR00259">
    <property type="entry name" value="TMFOUR"/>
</dbReference>
<evidence type="ECO:0000256" key="1">
    <source>
        <dbReference type="ARBA" id="ARBA00004141"/>
    </source>
</evidence>
<organism evidence="9">
    <name type="scientific">Anisakis simplex</name>
    <name type="common">Herring worm</name>
    <dbReference type="NCBI Taxonomy" id="6269"/>
    <lineage>
        <taxon>Eukaryota</taxon>
        <taxon>Metazoa</taxon>
        <taxon>Ecdysozoa</taxon>
        <taxon>Nematoda</taxon>
        <taxon>Chromadorea</taxon>
        <taxon>Rhabditida</taxon>
        <taxon>Spirurina</taxon>
        <taxon>Ascaridomorpha</taxon>
        <taxon>Ascaridoidea</taxon>
        <taxon>Anisakidae</taxon>
        <taxon>Anisakis</taxon>
        <taxon>Anisakis simplex complex</taxon>
    </lineage>
</organism>
<sequence length="669" mass="74547">MPSSTSASPSSSNILIPSSNSNIPIDSSPSVAYEHILGTNVATNAATNSNGCYIIKPSSKAKPSMSRLDKSASKSISNNKSNNDNKRLSTKTATTVTNIDAHRNHICSDNNITNEQQESDQNEASKNTVINKHCTNNLLMHLQSSKVTNHSSDANNKKATHHQSNINPKNCNRTSHSYSPPSHPIASRGISNNNNKISSTPPPPTTAIILEASAFCNGFGAVSKKRRKPRQEICAPLKWLCFILNFLVFLIGVTCLALGVYLCVKDPRSITEWADVLLNPAVMLTIMGLLICIISLMGSFGALRDNITLLKTFSLSVFFCYILIVIFTFLLFILFYSDTTEGLSAHSILLYAIKKYHTNRNLADFVDYIQEQLECCGVSSISQGYRDWQLSEQFNCSEMNPYPEKCGVPFSCCRRSVVSEAAGSSNPLLPAMRSFECWQNAQLKRPQEIETHLHTRGCLQPLRVIFESHALHIGAVVAAIIAPVCISVCLSNVLAKQIDHQRYLLKREARRCERRRRRRERNRFRDPFDRFERITDNRTPLPPASAPPKAPPPQVQAKASGLLPSSVIPANARKESVLSNQIDRKSSKHSDDIMPYVVQQQQFQSKSNRQNVNNDLMEKRQLRSHQLRNNTNRNLNNTDNNTDDFGNMKPSKANASKPSSKHIGGLHVY</sequence>
<dbReference type="AlphaFoldDB" id="A0A0M3JW94"/>
<feature type="region of interest" description="Disordered" evidence="5">
    <location>
        <begin position="149"/>
        <end position="193"/>
    </location>
</feature>
<dbReference type="GO" id="GO:0005886">
    <property type="term" value="C:plasma membrane"/>
    <property type="evidence" value="ECO:0007669"/>
    <property type="project" value="TreeGrafter"/>
</dbReference>
<comment type="subcellular location">
    <subcellularLocation>
        <location evidence="1">Membrane</location>
        <topology evidence="1">Multi-pass membrane protein</topology>
    </subcellularLocation>
</comment>